<dbReference type="InterPro" id="IPR036390">
    <property type="entry name" value="WH_DNA-bd_sf"/>
</dbReference>
<protein>
    <submittedName>
        <fullName evidence="1">Uncharacterized protein</fullName>
    </submittedName>
</protein>
<proteinExistence type="predicted"/>
<dbReference type="KEGG" id="caci:CLOAM1101"/>
<dbReference type="HOGENOM" id="CLU_1966673_0_0_0"/>
<dbReference type="AlphaFoldDB" id="B0VHZ3"/>
<gene>
    <name evidence="1" type="ordered locus">CLOAM1101</name>
</gene>
<sequence length="127" mass="14870">MEDKTKALCEELMLIIMIIFNERGKGILFHSLYPVFNYGFGTISDLLKVLVNEGYVNVIFDLKEQPEDYPDEFLPKEEQIKKLHLCNHYSTYIFPTSEGLQFVKNNLKQAIEENREIKFTGLLHPLK</sequence>
<dbReference type="EMBL" id="CU466930">
    <property type="protein sequence ID" value="CAO80964.1"/>
    <property type="molecule type" value="Genomic_DNA"/>
</dbReference>
<dbReference type="RefSeq" id="WP_015424822.1">
    <property type="nucleotide sequence ID" value="NC_020449.1"/>
</dbReference>
<organism evidence="1 2">
    <name type="scientific">Cloacimonas acidaminovorans (strain Evry)</name>
    <dbReference type="NCBI Taxonomy" id="459349"/>
    <lineage>
        <taxon>Bacteria</taxon>
        <taxon>Pseudomonadati</taxon>
        <taxon>Candidatus Cloacimonadota</taxon>
        <taxon>Candidatus Cloacimonadia</taxon>
        <taxon>Candidatus Cloacimonadales</taxon>
        <taxon>Candidatus Cloacimonadaceae</taxon>
        <taxon>Candidatus Cloacimonas</taxon>
    </lineage>
</organism>
<dbReference type="Proteomes" id="UP000002019">
    <property type="component" value="Chromosome"/>
</dbReference>
<name>B0VHZ3_CLOAI</name>
<evidence type="ECO:0000313" key="1">
    <source>
        <dbReference type="EMBL" id="CAO80964.1"/>
    </source>
</evidence>
<reference evidence="1 2" key="1">
    <citation type="journal article" date="2008" name="J. Bacteriol.">
        <title>'Candidatus Cloacamonas acidaminovorans': genome sequence reconstruction provides a first glimpse of a new bacterial division.</title>
        <authorList>
            <person name="Pelletier E."/>
            <person name="Kreimeyer A."/>
            <person name="Bocs S."/>
            <person name="Rouy Z."/>
            <person name="Gyapay G."/>
            <person name="Chouari R."/>
            <person name="Riviere D."/>
            <person name="Ganesan A."/>
            <person name="Daegelen P."/>
            <person name="Sghir A."/>
            <person name="Cohen G.N."/>
            <person name="Medigue C."/>
            <person name="Weissenbach J."/>
            <person name="Le Paslier D."/>
        </authorList>
    </citation>
    <scope>NUCLEOTIDE SEQUENCE [LARGE SCALE GENOMIC DNA]</scope>
    <source>
        <strain evidence="2">Evry</strain>
    </source>
</reference>
<keyword evidence="2" id="KW-1185">Reference proteome</keyword>
<evidence type="ECO:0000313" key="2">
    <source>
        <dbReference type="Proteomes" id="UP000002019"/>
    </source>
</evidence>
<dbReference type="SUPFAM" id="SSF46785">
    <property type="entry name" value="Winged helix' DNA-binding domain"/>
    <property type="match status" value="1"/>
</dbReference>
<accession>B0VHZ3</accession>